<evidence type="ECO:0000259" key="2">
    <source>
        <dbReference type="PROSITE" id="PS50995"/>
    </source>
</evidence>
<dbReference type="PROSITE" id="PS50995">
    <property type="entry name" value="HTH_MARR_2"/>
    <property type="match status" value="1"/>
</dbReference>
<keyword evidence="4" id="KW-1185">Reference proteome</keyword>
<dbReference type="Gene3D" id="1.10.10.10">
    <property type="entry name" value="Winged helix-like DNA-binding domain superfamily/Winged helix DNA-binding domain"/>
    <property type="match status" value="1"/>
</dbReference>
<name>A0A842I0B0_9SPHN</name>
<proteinExistence type="predicted"/>
<dbReference type="AlphaFoldDB" id="A0A842I0B0"/>
<dbReference type="PRINTS" id="PR00598">
    <property type="entry name" value="HTHMARR"/>
</dbReference>
<dbReference type="InterPro" id="IPR036390">
    <property type="entry name" value="WH_DNA-bd_sf"/>
</dbReference>
<dbReference type="GO" id="GO:0003700">
    <property type="term" value="F:DNA-binding transcription factor activity"/>
    <property type="evidence" value="ECO:0007669"/>
    <property type="project" value="InterPro"/>
</dbReference>
<dbReference type="EMBL" id="JACJVJ010000001">
    <property type="protein sequence ID" value="MBC2777194.1"/>
    <property type="molecule type" value="Genomic_DNA"/>
</dbReference>
<feature type="compositionally biased region" description="Basic and acidic residues" evidence="1">
    <location>
        <begin position="1"/>
        <end position="22"/>
    </location>
</feature>
<dbReference type="InterPro" id="IPR000835">
    <property type="entry name" value="HTH_MarR-typ"/>
</dbReference>
<dbReference type="Pfam" id="PF01047">
    <property type="entry name" value="MarR"/>
    <property type="match status" value="1"/>
</dbReference>
<dbReference type="GO" id="GO:0006950">
    <property type="term" value="P:response to stress"/>
    <property type="evidence" value="ECO:0007669"/>
    <property type="project" value="TreeGrafter"/>
</dbReference>
<feature type="region of interest" description="Disordered" evidence="1">
    <location>
        <begin position="1"/>
        <end position="26"/>
    </location>
</feature>
<dbReference type="InterPro" id="IPR036388">
    <property type="entry name" value="WH-like_DNA-bd_sf"/>
</dbReference>
<dbReference type="SUPFAM" id="SSF46785">
    <property type="entry name" value="Winged helix' DNA-binding domain"/>
    <property type="match status" value="1"/>
</dbReference>
<accession>A0A842I0B0</accession>
<dbReference type="RefSeq" id="WP_185800419.1">
    <property type="nucleotide sequence ID" value="NZ_JACJVJ010000001.1"/>
</dbReference>
<evidence type="ECO:0000313" key="3">
    <source>
        <dbReference type="EMBL" id="MBC2777194.1"/>
    </source>
</evidence>
<dbReference type="PANTHER" id="PTHR33164:SF43">
    <property type="entry name" value="HTH-TYPE TRANSCRIPTIONAL REPRESSOR YETL"/>
    <property type="match status" value="1"/>
</dbReference>
<protein>
    <submittedName>
        <fullName evidence="3">Winged helix-turn-helix transcriptional regulator</fullName>
    </submittedName>
</protein>
<dbReference type="Proteomes" id="UP000564378">
    <property type="component" value="Unassembled WGS sequence"/>
</dbReference>
<sequence length="174" mass="19310">MADARESGSSRSPAERSRETGDRPLAIPDLGDIVGYQMSLAIGTIRRHFDTHCSHLGLTQKQVAILWILDDSPDTLQAELAKILKVARASVSAQMTGLFEKKYIKASQDPADRRRMLLRVTAAGQDALGQGKKATEMHEQWLASQFSADERLQLLGMLQKIHQLDIAYGPLFPR</sequence>
<comment type="caution">
    <text evidence="3">The sequence shown here is derived from an EMBL/GenBank/DDBJ whole genome shotgun (WGS) entry which is preliminary data.</text>
</comment>
<feature type="domain" description="HTH marR-type" evidence="2">
    <location>
        <begin position="31"/>
        <end position="163"/>
    </location>
</feature>
<gene>
    <name evidence="3" type="ORF">H6P80_06120</name>
</gene>
<dbReference type="SMART" id="SM00347">
    <property type="entry name" value="HTH_MARR"/>
    <property type="match status" value="1"/>
</dbReference>
<dbReference type="PANTHER" id="PTHR33164">
    <property type="entry name" value="TRANSCRIPTIONAL REGULATOR, MARR FAMILY"/>
    <property type="match status" value="1"/>
</dbReference>
<reference evidence="3 4" key="1">
    <citation type="submission" date="2020-08" db="EMBL/GenBank/DDBJ databases">
        <title>Draft genome sequence of Parasphingopyxis sp. GrpM-11.</title>
        <authorList>
            <person name="Oh J."/>
            <person name="Roh D.-H."/>
        </authorList>
    </citation>
    <scope>NUCLEOTIDE SEQUENCE [LARGE SCALE GENOMIC DNA]</scope>
    <source>
        <strain evidence="3 4">GrpM-11</strain>
    </source>
</reference>
<evidence type="ECO:0000313" key="4">
    <source>
        <dbReference type="Proteomes" id="UP000564378"/>
    </source>
</evidence>
<organism evidence="3 4">
    <name type="scientific">Parasphingopyxis marina</name>
    <dbReference type="NCBI Taxonomy" id="2761622"/>
    <lineage>
        <taxon>Bacteria</taxon>
        <taxon>Pseudomonadati</taxon>
        <taxon>Pseudomonadota</taxon>
        <taxon>Alphaproteobacteria</taxon>
        <taxon>Sphingomonadales</taxon>
        <taxon>Sphingomonadaceae</taxon>
        <taxon>Parasphingopyxis</taxon>
    </lineage>
</organism>
<dbReference type="InterPro" id="IPR039422">
    <property type="entry name" value="MarR/SlyA-like"/>
</dbReference>
<evidence type="ECO:0000256" key="1">
    <source>
        <dbReference type="SAM" id="MobiDB-lite"/>
    </source>
</evidence>